<evidence type="ECO:0000313" key="2">
    <source>
        <dbReference type="Proteomes" id="UP000058599"/>
    </source>
</evidence>
<dbReference type="Pfam" id="PF04343">
    <property type="entry name" value="DUF488"/>
    <property type="match status" value="1"/>
</dbReference>
<dbReference type="KEGG" id="sgi:SGRAN_4143"/>
<protein>
    <submittedName>
        <fullName evidence="1">DNA repair protein</fullName>
    </submittedName>
</protein>
<dbReference type="RefSeq" id="WP_067186578.1">
    <property type="nucleotide sequence ID" value="NZ_CP012199.1"/>
</dbReference>
<dbReference type="PANTHER" id="PTHR39337">
    <property type="entry name" value="BLR5642 PROTEIN"/>
    <property type="match status" value="1"/>
</dbReference>
<organism evidence="1 2">
    <name type="scientific">Sphingopyxis granuli</name>
    <dbReference type="NCBI Taxonomy" id="267128"/>
    <lineage>
        <taxon>Bacteria</taxon>
        <taxon>Pseudomonadati</taxon>
        <taxon>Pseudomonadota</taxon>
        <taxon>Alphaproteobacteria</taxon>
        <taxon>Sphingomonadales</taxon>
        <taxon>Sphingomonadaceae</taxon>
        <taxon>Sphingopyxis</taxon>
    </lineage>
</organism>
<keyword evidence="2" id="KW-1185">Reference proteome</keyword>
<reference evidence="1 2" key="1">
    <citation type="journal article" date="2016" name="BMC Genomics">
        <title>Genomic analysis of the nitrate-respiring Sphingopyxis granuli (formerly Sphingomonas macrogoltabida) strain TFA.</title>
        <authorList>
            <person name="Garcia-Romero I."/>
            <person name="Perez-Pulido A.J."/>
            <person name="Gonzalez-Flores Y.E."/>
            <person name="Reyes-Ramirez F."/>
            <person name="Santero E."/>
            <person name="Floriano B."/>
        </authorList>
    </citation>
    <scope>NUCLEOTIDE SEQUENCE [LARGE SCALE GENOMIC DNA]</scope>
    <source>
        <strain evidence="1 2">TFA</strain>
    </source>
</reference>
<evidence type="ECO:0000313" key="1">
    <source>
        <dbReference type="EMBL" id="AMG76470.1"/>
    </source>
</evidence>
<dbReference type="InterPro" id="IPR007438">
    <property type="entry name" value="DUF488"/>
</dbReference>
<gene>
    <name evidence="1" type="ORF">SGRAN_4143</name>
</gene>
<dbReference type="Proteomes" id="UP000058599">
    <property type="component" value="Chromosome"/>
</dbReference>
<name>A0AA86GNL0_9SPHN</name>
<dbReference type="PANTHER" id="PTHR39337:SF1">
    <property type="entry name" value="BLR5642 PROTEIN"/>
    <property type="match status" value="1"/>
</dbReference>
<dbReference type="AlphaFoldDB" id="A0AA86GNL0"/>
<proteinExistence type="predicted"/>
<sequence>MAEAVPFFTIGHSSRSFDEFAGLLADAGVRHLVDIRRMPRSRSNPQFNEDVLPDALAARGLSWERIAALGGLRKREREVPRALNGFWTNASFHNYADYALGAAFREGLAHLIDVGRERRCAIMCSEAVWWRCHRRIVADYLIVSGAAVAHIMERGPEPARLTHGAIPRSDGSIVYPAPAPEKGV</sequence>
<dbReference type="InterPro" id="IPR014519">
    <property type="entry name" value="UCP024492"/>
</dbReference>
<dbReference type="PIRSF" id="PIRSF024492">
    <property type="entry name" value="UCP024492"/>
    <property type="match status" value="1"/>
</dbReference>
<accession>A0AA86GNL0</accession>
<dbReference type="EMBL" id="CP012199">
    <property type="protein sequence ID" value="AMG76470.1"/>
    <property type="molecule type" value="Genomic_DNA"/>
</dbReference>